<name>A0A3N2R5Y4_9RHOB</name>
<reference evidence="2 3" key="1">
    <citation type="submission" date="2018-10" db="EMBL/GenBank/DDBJ databases">
        <title>Histidinibacterium lentulum gen. nov., sp. nov., a marine bacterium from the culture broth of Picochlorum sp. 122.</title>
        <authorList>
            <person name="Wang G."/>
        </authorList>
    </citation>
    <scope>NUCLEOTIDE SEQUENCE [LARGE SCALE GENOMIC DNA]</scope>
    <source>
        <strain evidence="2 3">B17</strain>
    </source>
</reference>
<dbReference type="PANTHER" id="PTHR36057:SF1">
    <property type="entry name" value="LIPOPROTEIN LIPID ATTACHMENT SITE-LIKE PROTEIN, PUTATIVE (DUF1223)-RELATED"/>
    <property type="match status" value="1"/>
</dbReference>
<evidence type="ECO:0000256" key="1">
    <source>
        <dbReference type="SAM" id="SignalP"/>
    </source>
</evidence>
<dbReference type="AlphaFoldDB" id="A0A3N2R5Y4"/>
<accession>A0A3N2R5Y4</accession>
<dbReference type="SUPFAM" id="SSF52833">
    <property type="entry name" value="Thioredoxin-like"/>
    <property type="match status" value="1"/>
</dbReference>
<evidence type="ECO:0000313" key="3">
    <source>
        <dbReference type="Proteomes" id="UP000268016"/>
    </source>
</evidence>
<dbReference type="OrthoDB" id="9808254at2"/>
<dbReference type="InterPro" id="IPR036249">
    <property type="entry name" value="Thioredoxin-like_sf"/>
</dbReference>
<dbReference type="Proteomes" id="UP000268016">
    <property type="component" value="Unassembled WGS sequence"/>
</dbReference>
<sequence>MGRMLQAALVVTTTAFAAGGTVAQESPVVVELFTSQGCSSCPPADEILRQLSDRDDVIALALHVDYWDYIGWSDVFAEPAFTERQKAYARAAGERMVYTPQMIVGGRDHVVGARAMELAELIDTHSETPQPVRIDLTVEGDRLRITARGDGTVDPCVVQVVRYLPEQTVAIERGENAGHTLTYSNIVRDWQVVGDWDGTGTFEAEVPRGEHALAVIVQRQGHGPVLGAAALR</sequence>
<dbReference type="PANTHER" id="PTHR36057">
    <property type="match status" value="1"/>
</dbReference>
<proteinExistence type="predicted"/>
<organism evidence="2 3">
    <name type="scientific">Histidinibacterium lentulum</name>
    <dbReference type="NCBI Taxonomy" id="2480588"/>
    <lineage>
        <taxon>Bacteria</taxon>
        <taxon>Pseudomonadati</taxon>
        <taxon>Pseudomonadota</taxon>
        <taxon>Alphaproteobacteria</taxon>
        <taxon>Rhodobacterales</taxon>
        <taxon>Paracoccaceae</taxon>
        <taxon>Histidinibacterium</taxon>
    </lineage>
</organism>
<dbReference type="RefSeq" id="WP_123641883.1">
    <property type="nucleotide sequence ID" value="NZ_ML119084.1"/>
</dbReference>
<comment type="caution">
    <text evidence="2">The sequence shown here is derived from an EMBL/GenBank/DDBJ whole genome shotgun (WGS) entry which is preliminary data.</text>
</comment>
<dbReference type="Pfam" id="PF06764">
    <property type="entry name" value="DUF1223"/>
    <property type="match status" value="1"/>
</dbReference>
<keyword evidence="3" id="KW-1185">Reference proteome</keyword>
<dbReference type="InterPro" id="IPR010634">
    <property type="entry name" value="DUF1223"/>
</dbReference>
<protein>
    <submittedName>
        <fullName evidence="2">DUF1223 domain-containing protein</fullName>
    </submittedName>
</protein>
<keyword evidence="1" id="KW-0732">Signal</keyword>
<gene>
    <name evidence="2" type="ORF">EAT49_08445</name>
</gene>
<dbReference type="EMBL" id="RDRB01000004">
    <property type="protein sequence ID" value="ROU02791.1"/>
    <property type="molecule type" value="Genomic_DNA"/>
</dbReference>
<evidence type="ECO:0000313" key="2">
    <source>
        <dbReference type="EMBL" id="ROU02791.1"/>
    </source>
</evidence>
<feature type="signal peptide" evidence="1">
    <location>
        <begin position="1"/>
        <end position="17"/>
    </location>
</feature>
<feature type="chain" id="PRO_5017993131" evidence="1">
    <location>
        <begin position="18"/>
        <end position="232"/>
    </location>
</feature>